<evidence type="ECO:0000259" key="1">
    <source>
        <dbReference type="PROSITE" id="PS50076"/>
    </source>
</evidence>
<protein>
    <recommendedName>
        <fullName evidence="1">J domain-containing protein</fullName>
    </recommendedName>
</protein>
<sequence length="107" mass="11917">MSDLDYYAILGIGPKAERDEIHDAYQREFLRVEPGRARVLVEAHAVLLDPAARADYDARIVGSALIEETVTAILDAHLPRAEARRLLRGQRKSIAPTTRPDIRTPSS</sequence>
<organism evidence="2 3">
    <name type="scientific">Enhygromyxa salina</name>
    <dbReference type="NCBI Taxonomy" id="215803"/>
    <lineage>
        <taxon>Bacteria</taxon>
        <taxon>Pseudomonadati</taxon>
        <taxon>Myxococcota</taxon>
        <taxon>Polyangia</taxon>
        <taxon>Nannocystales</taxon>
        <taxon>Nannocystaceae</taxon>
        <taxon>Enhygromyxa</taxon>
    </lineage>
</organism>
<dbReference type="SUPFAM" id="SSF46565">
    <property type="entry name" value="Chaperone J-domain"/>
    <property type="match status" value="1"/>
</dbReference>
<comment type="caution">
    <text evidence="2">The sequence shown here is derived from an EMBL/GenBank/DDBJ whole genome shotgun (WGS) entry which is preliminary data.</text>
</comment>
<dbReference type="EMBL" id="JMCC02000002">
    <property type="protein sequence ID" value="KIG19383.1"/>
    <property type="molecule type" value="Genomic_DNA"/>
</dbReference>
<dbReference type="Proteomes" id="UP000031599">
    <property type="component" value="Unassembled WGS sequence"/>
</dbReference>
<name>A0A0C2A7C0_9BACT</name>
<dbReference type="InterPro" id="IPR036869">
    <property type="entry name" value="J_dom_sf"/>
</dbReference>
<proteinExistence type="predicted"/>
<dbReference type="Gene3D" id="1.10.287.110">
    <property type="entry name" value="DnaJ domain"/>
    <property type="match status" value="1"/>
</dbReference>
<dbReference type="InterPro" id="IPR001623">
    <property type="entry name" value="DnaJ_domain"/>
</dbReference>
<accession>A0A0C2A7C0</accession>
<evidence type="ECO:0000313" key="3">
    <source>
        <dbReference type="Proteomes" id="UP000031599"/>
    </source>
</evidence>
<dbReference type="AlphaFoldDB" id="A0A0C2A7C0"/>
<dbReference type="RefSeq" id="WP_052546046.1">
    <property type="nucleotide sequence ID" value="NZ_JMCC02000002.1"/>
</dbReference>
<dbReference type="PROSITE" id="PS50076">
    <property type="entry name" value="DNAJ_2"/>
    <property type="match status" value="1"/>
</dbReference>
<dbReference type="Pfam" id="PF00226">
    <property type="entry name" value="DnaJ"/>
    <property type="match status" value="1"/>
</dbReference>
<gene>
    <name evidence="2" type="ORF">DB30_02664</name>
</gene>
<reference evidence="2 3" key="1">
    <citation type="submission" date="2014-12" db="EMBL/GenBank/DDBJ databases">
        <title>Genome assembly of Enhygromyxa salina DSM 15201.</title>
        <authorList>
            <person name="Sharma G."/>
            <person name="Subramanian S."/>
        </authorList>
    </citation>
    <scope>NUCLEOTIDE SEQUENCE [LARGE SCALE GENOMIC DNA]</scope>
    <source>
        <strain evidence="2 3">DSM 15201</strain>
    </source>
</reference>
<feature type="domain" description="J" evidence="1">
    <location>
        <begin position="5"/>
        <end position="60"/>
    </location>
</feature>
<evidence type="ECO:0000313" key="2">
    <source>
        <dbReference type="EMBL" id="KIG19383.1"/>
    </source>
</evidence>